<dbReference type="EMBL" id="JANAVB010036020">
    <property type="protein sequence ID" value="KAJ6804134.1"/>
    <property type="molecule type" value="Genomic_DNA"/>
</dbReference>
<evidence type="ECO:0000256" key="5">
    <source>
        <dbReference type="ARBA" id="ARBA00023180"/>
    </source>
</evidence>
<dbReference type="Gene3D" id="3.80.10.10">
    <property type="entry name" value="Ribonuclease Inhibitor"/>
    <property type="match status" value="1"/>
</dbReference>
<feature type="signal peptide" evidence="7">
    <location>
        <begin position="1"/>
        <end position="39"/>
    </location>
</feature>
<keyword evidence="10" id="KW-1185">Reference proteome</keyword>
<evidence type="ECO:0000313" key="9">
    <source>
        <dbReference type="EMBL" id="KAJ6804134.1"/>
    </source>
</evidence>
<reference evidence="9" key="1">
    <citation type="journal article" date="2023" name="GigaByte">
        <title>Genome assembly of the bearded iris, Iris pallida Lam.</title>
        <authorList>
            <person name="Bruccoleri R.E."/>
            <person name="Oakeley E.J."/>
            <person name="Faust A.M.E."/>
            <person name="Altorfer M."/>
            <person name="Dessus-Babus S."/>
            <person name="Burckhardt D."/>
            <person name="Oertli M."/>
            <person name="Naumann U."/>
            <person name="Petersen F."/>
            <person name="Wong J."/>
        </authorList>
    </citation>
    <scope>NUCLEOTIDE SEQUENCE</scope>
    <source>
        <strain evidence="9">GSM-AAB239-AS_SAM_17_03QT</strain>
    </source>
</reference>
<comment type="subcellular location">
    <subcellularLocation>
        <location evidence="1">Cell envelope</location>
    </subcellularLocation>
</comment>
<dbReference type="Pfam" id="PF08263">
    <property type="entry name" value="LRRNT_2"/>
    <property type="match status" value="1"/>
</dbReference>
<evidence type="ECO:0000259" key="8">
    <source>
        <dbReference type="Pfam" id="PF08263"/>
    </source>
</evidence>
<evidence type="ECO:0000313" key="10">
    <source>
        <dbReference type="Proteomes" id="UP001140949"/>
    </source>
</evidence>
<accession>A0AAX6EJD0</accession>
<dbReference type="PANTHER" id="PTHR48059">
    <property type="entry name" value="POLYGALACTURONASE INHIBITOR 1"/>
    <property type="match status" value="1"/>
</dbReference>
<dbReference type="Pfam" id="PF00560">
    <property type="entry name" value="LRR_1"/>
    <property type="match status" value="4"/>
</dbReference>
<dbReference type="PANTHER" id="PTHR48059:SF23">
    <property type="entry name" value="LEUCINE-RICH REPEAT-CONTAINING N-TERMINAL PLANT-TYPE DOMAIN-CONTAINING PROTEIN"/>
    <property type="match status" value="1"/>
</dbReference>
<evidence type="ECO:0000256" key="7">
    <source>
        <dbReference type="SAM" id="SignalP"/>
    </source>
</evidence>
<sequence length="356" mass="38407">MLLIPHNSHISTTTMGTKMCRVLGLAIAVLFLATPLASAACNKDDLKALLSFNSSFPPHTLPDWINTEDCCSWAGIHCDDGTGRVTSLLFSNDDFNDFEPIDLVGNMPPSVGDLSELVGIRFSILPNLVGPLPHQLSKLKKLKNISIYNTNLSGPIPSFLSQLPALERLDMSASQFTGSIPPSLGSLAKLRYVDLSENGLTGGVPPSLFSRLDGSALATLSLRQNKLAGAVPRSFASVAFGSIDLHGNRLTGDPRFLFGKSKPATTIYLGQNKLSFDLTDVEYPVANLEYLDIGHNEIYGSISEQIKKATKLTYVDMSYNRLCGRIPSGGSFGNITSRDFSHNKCLCGTPLPPCKK</sequence>
<dbReference type="SUPFAM" id="SSF52058">
    <property type="entry name" value="L domain-like"/>
    <property type="match status" value="1"/>
</dbReference>
<dbReference type="Proteomes" id="UP001140949">
    <property type="component" value="Unassembled WGS sequence"/>
</dbReference>
<protein>
    <submittedName>
        <fullName evidence="9">Polygalacturonase inhibitor-like</fullName>
    </submittedName>
</protein>
<keyword evidence="5" id="KW-0325">Glycoprotein</keyword>
<evidence type="ECO:0000256" key="6">
    <source>
        <dbReference type="ARBA" id="ARBA00038043"/>
    </source>
</evidence>
<comment type="similarity">
    <text evidence="6">Belongs to the polygalacturonase-inhibiting protein family.</text>
</comment>
<keyword evidence="2" id="KW-0433">Leucine-rich repeat</keyword>
<dbReference type="FunFam" id="3.80.10.10:FF:000041">
    <property type="entry name" value="LRR receptor-like serine/threonine-protein kinase ERECTA"/>
    <property type="match status" value="1"/>
</dbReference>
<evidence type="ECO:0000256" key="4">
    <source>
        <dbReference type="ARBA" id="ARBA00022737"/>
    </source>
</evidence>
<dbReference type="AlphaFoldDB" id="A0AAX6EJD0"/>
<dbReference type="InterPro" id="IPR013210">
    <property type="entry name" value="LRR_N_plant-typ"/>
</dbReference>
<reference evidence="9" key="2">
    <citation type="submission" date="2023-04" db="EMBL/GenBank/DDBJ databases">
        <authorList>
            <person name="Bruccoleri R.E."/>
            <person name="Oakeley E.J."/>
            <person name="Faust A.-M."/>
            <person name="Dessus-Babus S."/>
            <person name="Altorfer M."/>
            <person name="Burckhardt D."/>
            <person name="Oertli M."/>
            <person name="Naumann U."/>
            <person name="Petersen F."/>
            <person name="Wong J."/>
        </authorList>
    </citation>
    <scope>NUCLEOTIDE SEQUENCE</scope>
    <source>
        <strain evidence="9">GSM-AAB239-AS_SAM_17_03QT</strain>
        <tissue evidence="9">Leaf</tissue>
    </source>
</reference>
<dbReference type="InterPro" id="IPR051848">
    <property type="entry name" value="PGIP"/>
</dbReference>
<gene>
    <name evidence="9" type="ORF">M6B38_186705</name>
</gene>
<evidence type="ECO:0000256" key="1">
    <source>
        <dbReference type="ARBA" id="ARBA00004196"/>
    </source>
</evidence>
<keyword evidence="4" id="KW-0677">Repeat</keyword>
<comment type="caution">
    <text evidence="9">The sequence shown here is derived from an EMBL/GenBank/DDBJ whole genome shotgun (WGS) entry which is preliminary data.</text>
</comment>
<feature type="chain" id="PRO_5044016574" evidence="7">
    <location>
        <begin position="40"/>
        <end position="356"/>
    </location>
</feature>
<proteinExistence type="inferred from homology"/>
<evidence type="ECO:0000256" key="3">
    <source>
        <dbReference type="ARBA" id="ARBA00022729"/>
    </source>
</evidence>
<evidence type="ECO:0000256" key="2">
    <source>
        <dbReference type="ARBA" id="ARBA00022614"/>
    </source>
</evidence>
<feature type="domain" description="Leucine-rich repeat-containing N-terminal plant-type" evidence="8">
    <location>
        <begin position="43"/>
        <end position="79"/>
    </location>
</feature>
<dbReference type="InterPro" id="IPR001611">
    <property type="entry name" value="Leu-rich_rpt"/>
</dbReference>
<organism evidence="9 10">
    <name type="scientific">Iris pallida</name>
    <name type="common">Sweet iris</name>
    <dbReference type="NCBI Taxonomy" id="29817"/>
    <lineage>
        <taxon>Eukaryota</taxon>
        <taxon>Viridiplantae</taxon>
        <taxon>Streptophyta</taxon>
        <taxon>Embryophyta</taxon>
        <taxon>Tracheophyta</taxon>
        <taxon>Spermatophyta</taxon>
        <taxon>Magnoliopsida</taxon>
        <taxon>Liliopsida</taxon>
        <taxon>Asparagales</taxon>
        <taxon>Iridaceae</taxon>
        <taxon>Iridoideae</taxon>
        <taxon>Irideae</taxon>
        <taxon>Iris</taxon>
    </lineage>
</organism>
<dbReference type="InterPro" id="IPR032675">
    <property type="entry name" value="LRR_dom_sf"/>
</dbReference>
<name>A0AAX6EJD0_IRIPA</name>
<keyword evidence="3 7" id="KW-0732">Signal</keyword>